<keyword evidence="3" id="KW-1185">Reference proteome</keyword>
<feature type="signal peptide" evidence="1">
    <location>
        <begin position="1"/>
        <end position="21"/>
    </location>
</feature>
<feature type="chain" id="PRO_5043314683" evidence="1">
    <location>
        <begin position="22"/>
        <end position="108"/>
    </location>
</feature>
<accession>A0AAV1A3P5</accession>
<evidence type="ECO:0000313" key="3">
    <source>
        <dbReference type="Proteomes" id="UP001157006"/>
    </source>
</evidence>
<keyword evidence="1" id="KW-0732">Signal</keyword>
<name>A0AAV1A3P5_VICFA</name>
<reference evidence="2 3" key="1">
    <citation type="submission" date="2023-01" db="EMBL/GenBank/DDBJ databases">
        <authorList>
            <person name="Kreplak J."/>
        </authorList>
    </citation>
    <scope>NUCLEOTIDE SEQUENCE [LARGE SCALE GENOMIC DNA]</scope>
</reference>
<protein>
    <submittedName>
        <fullName evidence="2">Uncharacterized protein</fullName>
    </submittedName>
</protein>
<dbReference type="EMBL" id="OX451738">
    <property type="protein sequence ID" value="CAI8604263.1"/>
    <property type="molecule type" value="Genomic_DNA"/>
</dbReference>
<proteinExistence type="predicted"/>
<evidence type="ECO:0000256" key="1">
    <source>
        <dbReference type="SAM" id="SignalP"/>
    </source>
</evidence>
<dbReference type="Proteomes" id="UP001157006">
    <property type="component" value="Chromosome 3"/>
</dbReference>
<dbReference type="AlphaFoldDB" id="A0AAV1A3P5"/>
<evidence type="ECO:0000313" key="2">
    <source>
        <dbReference type="EMBL" id="CAI8604263.1"/>
    </source>
</evidence>
<organism evidence="2 3">
    <name type="scientific">Vicia faba</name>
    <name type="common">Broad bean</name>
    <name type="synonym">Faba vulgaris</name>
    <dbReference type="NCBI Taxonomy" id="3906"/>
    <lineage>
        <taxon>Eukaryota</taxon>
        <taxon>Viridiplantae</taxon>
        <taxon>Streptophyta</taxon>
        <taxon>Embryophyta</taxon>
        <taxon>Tracheophyta</taxon>
        <taxon>Spermatophyta</taxon>
        <taxon>Magnoliopsida</taxon>
        <taxon>eudicotyledons</taxon>
        <taxon>Gunneridae</taxon>
        <taxon>Pentapetalae</taxon>
        <taxon>rosids</taxon>
        <taxon>fabids</taxon>
        <taxon>Fabales</taxon>
        <taxon>Fabaceae</taxon>
        <taxon>Papilionoideae</taxon>
        <taxon>50 kb inversion clade</taxon>
        <taxon>NPAAA clade</taxon>
        <taxon>Hologalegina</taxon>
        <taxon>IRL clade</taxon>
        <taxon>Fabeae</taxon>
        <taxon>Vicia</taxon>
    </lineage>
</organism>
<gene>
    <name evidence="2" type="ORF">VFH_III124440</name>
</gene>
<sequence>MNVKPLQLILHTNHLPLTVLALSQVGSIAYGSFPSQSKNKVFEDYPKPTSRQDFKFQCLGWASLDAPTPNKLLGLRGVLTRPPNPAGQGRAIGSNPATFLVDHPVVTG</sequence>